<dbReference type="Gene3D" id="1.10.10.60">
    <property type="entry name" value="Homeodomain-like"/>
    <property type="match status" value="3"/>
</dbReference>
<dbReference type="PANTHER" id="PTHR45614">
    <property type="entry name" value="MYB PROTEIN-RELATED"/>
    <property type="match status" value="1"/>
</dbReference>
<keyword evidence="3" id="KW-0805">Transcription regulation</keyword>
<keyword evidence="4" id="KW-0238">DNA-binding</keyword>
<dbReference type="GO" id="GO:0005634">
    <property type="term" value="C:nucleus"/>
    <property type="evidence" value="ECO:0007669"/>
    <property type="project" value="UniProtKB-SubCell"/>
</dbReference>
<dbReference type="InterPro" id="IPR017930">
    <property type="entry name" value="Myb_dom"/>
</dbReference>
<keyword evidence="11" id="KW-1185">Reference proteome</keyword>
<name>A0A6J8CIG4_MYTCO</name>
<dbReference type="CDD" id="cd00167">
    <property type="entry name" value="SANT"/>
    <property type="match status" value="3"/>
</dbReference>
<dbReference type="AlphaFoldDB" id="A0A6J8CIG4"/>
<feature type="domain" description="Myb-like" evidence="8">
    <location>
        <begin position="151"/>
        <end position="201"/>
    </location>
</feature>
<sequence length="654" mass="75137">MNFVYRLSHYPGIQICSSSGQSFSSDEETDEGEHIDHDYNLPQRHKHINKGRWSREEDDLLRRVVELQNYNNTDWKKVAQYFRDRIDIQCQHRWFKVLNPELIKGPWTKEEDEKVIKLVKELGPKRWTVISRHLKGRTGKQCRERWHNHLNPDINKSAWREDEDNLIYALHRELGNRWAQIAKYLPGRTDNAIKNHWNSTMKRKYEEDLEKRPVLYTYPYTPSSVINMQGIHPVKLFPNQHNTEAVVTVQNYDPKSAGLSGLSSIEFVQGTTQQTRYSAKFTSLHSKEYRFNGKAIQKLRSTGCLIPISSPAASRFTSPPAILRKRKRKLIQSCPVNSSTDSDNWQKSKHGTNKKTIKDDIENQCPDLSTKTQMDLKKEPVTPTGTPIKNLPFSPSQFLNSPEVHFGKLTSTPVCNNPNLATPTPNTSLNTPITKLSDRSTLNTPCIRRTILDATPRTPTPFKTALAEIEKKSKVLQDVSPGQIEKDIDEMMKEDTGYDADMSTMTMYVTPRERKQKGAAKKARQSLANKWSASDMNFSESMIMSPETPSKSLLGDTSILFSPPSIIKDTLAEEVMDDVFNQQKDSEKKEVKRFKSSKRITFQENEVKDTKQVAKLDDAYERIACGKTEDQLLMTELARQIFKSIKRPANRRTS</sequence>
<evidence type="ECO:0000313" key="11">
    <source>
        <dbReference type="Proteomes" id="UP000507470"/>
    </source>
</evidence>
<evidence type="ECO:0000256" key="1">
    <source>
        <dbReference type="ARBA" id="ARBA00004123"/>
    </source>
</evidence>
<dbReference type="PROSITE" id="PS51294">
    <property type="entry name" value="HTH_MYB"/>
    <property type="match status" value="3"/>
</dbReference>
<feature type="compositionally biased region" description="Polar residues" evidence="7">
    <location>
        <begin position="335"/>
        <end position="345"/>
    </location>
</feature>
<dbReference type="Proteomes" id="UP000507470">
    <property type="component" value="Unassembled WGS sequence"/>
</dbReference>
<evidence type="ECO:0000313" key="10">
    <source>
        <dbReference type="EMBL" id="CAC5395089.1"/>
    </source>
</evidence>
<evidence type="ECO:0000256" key="2">
    <source>
        <dbReference type="ARBA" id="ARBA00022737"/>
    </source>
</evidence>
<feature type="domain" description="Myb-like" evidence="8">
    <location>
        <begin position="45"/>
        <end position="98"/>
    </location>
</feature>
<dbReference type="FunFam" id="1.10.10.60:FF:000010">
    <property type="entry name" value="Transcriptional activator Myb isoform A"/>
    <property type="match status" value="1"/>
</dbReference>
<accession>A0A6J8CIG4</accession>
<evidence type="ECO:0000256" key="7">
    <source>
        <dbReference type="SAM" id="MobiDB-lite"/>
    </source>
</evidence>
<feature type="domain" description="HTH myb-type" evidence="9">
    <location>
        <begin position="99"/>
        <end position="154"/>
    </location>
</feature>
<organism evidence="10 11">
    <name type="scientific">Mytilus coruscus</name>
    <name type="common">Sea mussel</name>
    <dbReference type="NCBI Taxonomy" id="42192"/>
    <lineage>
        <taxon>Eukaryota</taxon>
        <taxon>Metazoa</taxon>
        <taxon>Spiralia</taxon>
        <taxon>Lophotrochozoa</taxon>
        <taxon>Mollusca</taxon>
        <taxon>Bivalvia</taxon>
        <taxon>Autobranchia</taxon>
        <taxon>Pteriomorphia</taxon>
        <taxon>Mytilida</taxon>
        <taxon>Mytiloidea</taxon>
        <taxon>Mytilidae</taxon>
        <taxon>Mytilinae</taxon>
        <taxon>Mytilus</taxon>
    </lineage>
</organism>
<keyword evidence="6" id="KW-0539">Nucleus</keyword>
<dbReference type="Pfam" id="PF09316">
    <property type="entry name" value="Cmyb_C"/>
    <property type="match status" value="1"/>
</dbReference>
<dbReference type="GO" id="GO:0000981">
    <property type="term" value="F:DNA-binding transcription factor activity, RNA polymerase II-specific"/>
    <property type="evidence" value="ECO:0007669"/>
    <property type="project" value="TreeGrafter"/>
</dbReference>
<dbReference type="OrthoDB" id="2143914at2759"/>
<dbReference type="SMART" id="SM00717">
    <property type="entry name" value="SANT"/>
    <property type="match status" value="3"/>
</dbReference>
<dbReference type="FunFam" id="1.10.10.60:FF:000016">
    <property type="entry name" value="Transcriptional activator Myb isoform A"/>
    <property type="match status" value="1"/>
</dbReference>
<dbReference type="GO" id="GO:0000978">
    <property type="term" value="F:RNA polymerase II cis-regulatory region sequence-specific DNA binding"/>
    <property type="evidence" value="ECO:0007669"/>
    <property type="project" value="TreeGrafter"/>
</dbReference>
<dbReference type="PROSITE" id="PS50090">
    <property type="entry name" value="MYB_LIKE"/>
    <property type="match status" value="3"/>
</dbReference>
<feature type="domain" description="HTH myb-type" evidence="9">
    <location>
        <begin position="155"/>
        <end position="205"/>
    </location>
</feature>
<dbReference type="InterPro" id="IPR015395">
    <property type="entry name" value="C-myb_C"/>
</dbReference>
<evidence type="ECO:0000256" key="6">
    <source>
        <dbReference type="ARBA" id="ARBA00023242"/>
    </source>
</evidence>
<dbReference type="InterPro" id="IPR050560">
    <property type="entry name" value="MYB_TF"/>
</dbReference>
<keyword evidence="2" id="KW-0677">Repeat</keyword>
<dbReference type="PANTHER" id="PTHR45614:SF25">
    <property type="entry name" value="MYB PROTEIN"/>
    <property type="match status" value="1"/>
</dbReference>
<keyword evidence="5" id="KW-0804">Transcription</keyword>
<dbReference type="InterPro" id="IPR009057">
    <property type="entry name" value="Homeodomain-like_sf"/>
</dbReference>
<protein>
    <submittedName>
        <fullName evidence="10">MYB</fullName>
    </submittedName>
</protein>
<feature type="region of interest" description="Disordered" evidence="7">
    <location>
        <begin position="335"/>
        <end position="354"/>
    </location>
</feature>
<proteinExistence type="predicted"/>
<reference evidence="10 11" key="1">
    <citation type="submission" date="2020-06" db="EMBL/GenBank/DDBJ databases">
        <authorList>
            <person name="Li R."/>
            <person name="Bekaert M."/>
        </authorList>
    </citation>
    <scope>NUCLEOTIDE SEQUENCE [LARGE SCALE GENOMIC DNA]</scope>
    <source>
        <strain evidence="11">wild</strain>
    </source>
</reference>
<dbReference type="SUPFAM" id="SSF46689">
    <property type="entry name" value="Homeodomain-like"/>
    <property type="match status" value="2"/>
</dbReference>
<evidence type="ECO:0000256" key="3">
    <source>
        <dbReference type="ARBA" id="ARBA00023015"/>
    </source>
</evidence>
<feature type="domain" description="Myb-like" evidence="8">
    <location>
        <begin position="99"/>
        <end position="150"/>
    </location>
</feature>
<dbReference type="Pfam" id="PF00249">
    <property type="entry name" value="Myb_DNA-binding"/>
    <property type="match status" value="3"/>
</dbReference>
<feature type="region of interest" description="Disordered" evidence="7">
    <location>
        <begin position="18"/>
        <end position="39"/>
    </location>
</feature>
<gene>
    <name evidence="10" type="ORF">MCOR_29786</name>
</gene>
<evidence type="ECO:0000259" key="8">
    <source>
        <dbReference type="PROSITE" id="PS50090"/>
    </source>
</evidence>
<feature type="domain" description="HTH myb-type" evidence="9">
    <location>
        <begin position="45"/>
        <end position="98"/>
    </location>
</feature>
<dbReference type="InterPro" id="IPR001005">
    <property type="entry name" value="SANT/Myb"/>
</dbReference>
<evidence type="ECO:0000256" key="5">
    <source>
        <dbReference type="ARBA" id="ARBA00023163"/>
    </source>
</evidence>
<dbReference type="EMBL" id="CACVKT020005429">
    <property type="protein sequence ID" value="CAC5395089.1"/>
    <property type="molecule type" value="Genomic_DNA"/>
</dbReference>
<evidence type="ECO:0000259" key="9">
    <source>
        <dbReference type="PROSITE" id="PS51294"/>
    </source>
</evidence>
<comment type="subcellular location">
    <subcellularLocation>
        <location evidence="1">Nucleus</location>
    </subcellularLocation>
</comment>
<evidence type="ECO:0000256" key="4">
    <source>
        <dbReference type="ARBA" id="ARBA00023125"/>
    </source>
</evidence>